<accession>Q8FQE1</accession>
<evidence type="ECO:0000313" key="2">
    <source>
        <dbReference type="Proteomes" id="UP000001409"/>
    </source>
</evidence>
<keyword evidence="2" id="KW-1185">Reference proteome</keyword>
<name>Q8FQE1_COREF</name>
<dbReference type="AlphaFoldDB" id="Q8FQE1"/>
<evidence type="ECO:0000313" key="1">
    <source>
        <dbReference type="EMBL" id="BAC17988.1"/>
    </source>
</evidence>
<sequence>MTTGIILGTVGPGDAGLAKLGSDIPRGVGIEHRFRKPPVALQYRTGAGARND</sequence>
<organism evidence="1 2">
    <name type="scientific">Corynebacterium efficiens (strain DSM 44549 / YS-314 / AJ 12310 / JCM 11189 / NBRC 100395)</name>
    <dbReference type="NCBI Taxonomy" id="196164"/>
    <lineage>
        <taxon>Bacteria</taxon>
        <taxon>Bacillati</taxon>
        <taxon>Actinomycetota</taxon>
        <taxon>Actinomycetes</taxon>
        <taxon>Mycobacteriales</taxon>
        <taxon>Corynebacteriaceae</taxon>
        <taxon>Corynebacterium</taxon>
    </lineage>
</organism>
<dbReference type="HOGENOM" id="CLU_3078841_0_0_11"/>
<dbReference type="Proteomes" id="UP000001409">
    <property type="component" value="Chromosome"/>
</dbReference>
<reference evidence="1 2" key="1">
    <citation type="journal article" date="2003" name="Genome Res.">
        <title>Comparative complete genome sequence analysis of the amino acid replacements responsible for the thermostability of Corynebacterium efficiens.</title>
        <authorList>
            <person name="Nishio Y."/>
            <person name="Nakamura Y."/>
            <person name="Kawarabayasi Y."/>
            <person name="Usuda Y."/>
            <person name="Kimura E."/>
            <person name="Sugimoto S."/>
            <person name="Matsui K."/>
            <person name="Yamagishi A."/>
            <person name="Kikuchi H."/>
            <person name="Ikeo K."/>
            <person name="Gojobori T."/>
        </authorList>
    </citation>
    <scope>NUCLEOTIDE SEQUENCE [LARGE SCALE GENOMIC DNA]</scope>
    <source>
        <strain evidence="2">DSM 44549 / YS-314 / AJ 12310 / JCM 11189 / NBRC 100395</strain>
    </source>
</reference>
<dbReference type="EMBL" id="BA000035">
    <property type="protein sequence ID" value="BAC17988.1"/>
    <property type="molecule type" value="Genomic_DNA"/>
</dbReference>
<proteinExistence type="predicted"/>
<dbReference type="KEGG" id="cef:CE1178"/>
<dbReference type="STRING" id="196164.gene:10741586"/>
<protein>
    <submittedName>
        <fullName evidence="1">Uncharacterized protein</fullName>
    </submittedName>
</protein>